<keyword evidence="5 9" id="KW-0863">Zinc-finger</keyword>
<dbReference type="GO" id="GO:0005634">
    <property type="term" value="C:nucleus"/>
    <property type="evidence" value="ECO:0007669"/>
    <property type="project" value="UniProtKB-SubCell"/>
</dbReference>
<evidence type="ECO:0000313" key="12">
    <source>
        <dbReference type="Proteomes" id="UP001153678"/>
    </source>
</evidence>
<feature type="domain" description="C2H2-type" evidence="10">
    <location>
        <begin position="83"/>
        <end position="112"/>
    </location>
</feature>
<evidence type="ECO:0000256" key="4">
    <source>
        <dbReference type="ARBA" id="ARBA00022737"/>
    </source>
</evidence>
<reference evidence="11" key="1">
    <citation type="submission" date="2022-08" db="EMBL/GenBank/DDBJ databases">
        <authorList>
            <person name="Kallberg Y."/>
            <person name="Tangrot J."/>
            <person name="Rosling A."/>
        </authorList>
    </citation>
    <scope>NUCLEOTIDE SEQUENCE</scope>
    <source>
        <strain evidence="11">Wild A</strain>
    </source>
</reference>
<name>A0A9W4SJ95_9GLOM</name>
<dbReference type="SUPFAM" id="SSF57667">
    <property type="entry name" value="beta-beta-alpha zinc fingers"/>
    <property type="match status" value="2"/>
</dbReference>
<dbReference type="AlphaFoldDB" id="A0A9W4SJ95"/>
<dbReference type="PROSITE" id="PS50157">
    <property type="entry name" value="ZINC_FINGER_C2H2_2"/>
    <property type="match status" value="3"/>
</dbReference>
<evidence type="ECO:0000256" key="8">
    <source>
        <dbReference type="ARBA" id="ARBA00038089"/>
    </source>
</evidence>
<evidence type="ECO:0000256" key="3">
    <source>
        <dbReference type="ARBA" id="ARBA00022723"/>
    </source>
</evidence>
<dbReference type="PROSITE" id="PS00028">
    <property type="entry name" value="ZINC_FINGER_C2H2_1"/>
    <property type="match status" value="2"/>
</dbReference>
<keyword evidence="2" id="KW-0678">Repressor</keyword>
<evidence type="ECO:0000313" key="11">
    <source>
        <dbReference type="EMBL" id="CAI2171088.1"/>
    </source>
</evidence>
<feature type="domain" description="C2H2-type" evidence="10">
    <location>
        <begin position="113"/>
        <end position="140"/>
    </location>
</feature>
<protein>
    <submittedName>
        <fullName evidence="11">11367_t:CDS:1</fullName>
    </submittedName>
</protein>
<organism evidence="11 12">
    <name type="scientific">Funneliformis geosporum</name>
    <dbReference type="NCBI Taxonomy" id="1117311"/>
    <lineage>
        <taxon>Eukaryota</taxon>
        <taxon>Fungi</taxon>
        <taxon>Fungi incertae sedis</taxon>
        <taxon>Mucoromycota</taxon>
        <taxon>Glomeromycotina</taxon>
        <taxon>Glomeromycetes</taxon>
        <taxon>Glomerales</taxon>
        <taxon>Glomeraceae</taxon>
        <taxon>Funneliformis</taxon>
    </lineage>
</organism>
<evidence type="ECO:0000256" key="7">
    <source>
        <dbReference type="ARBA" id="ARBA00023242"/>
    </source>
</evidence>
<keyword evidence="7" id="KW-0539">Nucleus</keyword>
<dbReference type="Proteomes" id="UP001153678">
    <property type="component" value="Unassembled WGS sequence"/>
</dbReference>
<dbReference type="InterPro" id="IPR050806">
    <property type="entry name" value="pacC/RIM101"/>
</dbReference>
<evidence type="ECO:0000256" key="5">
    <source>
        <dbReference type="ARBA" id="ARBA00022771"/>
    </source>
</evidence>
<proteinExistence type="inferred from homology"/>
<sequence length="229" mass="26153">MICHEVIGLKATYFVVESQAIIGGLERSNGSINPLSPPTSEGNHSEFICLWKNCCRNFEDAETLYAHLSTDHVGRKSTGNLCLNCHWEDCDVITSKRDHITSHLRVHVPLKPHKCETCKKAFKRPQDLKKHHKIHSEQHQLQLSHLKSQRLSKKFRPPSPPYYNIRQSSLALPHSTCTLKNNRMKTFTQLPSISFFSNTNPTIMDVQNVSSIPAQQNYPSSFTSNFSWL</sequence>
<dbReference type="PANTHER" id="PTHR47257">
    <property type="entry name" value="PH-RESPONSE TRANSCRIPTION FACTOR PACC/RIM101"/>
    <property type="match status" value="1"/>
</dbReference>
<dbReference type="InterPro" id="IPR013087">
    <property type="entry name" value="Znf_C2H2_type"/>
</dbReference>
<dbReference type="GO" id="GO:0008270">
    <property type="term" value="F:zinc ion binding"/>
    <property type="evidence" value="ECO:0007669"/>
    <property type="project" value="UniProtKB-KW"/>
</dbReference>
<evidence type="ECO:0000256" key="2">
    <source>
        <dbReference type="ARBA" id="ARBA00022491"/>
    </source>
</evidence>
<keyword evidence="6" id="KW-0862">Zinc</keyword>
<dbReference type="Gene3D" id="3.30.160.60">
    <property type="entry name" value="Classic Zinc Finger"/>
    <property type="match status" value="2"/>
</dbReference>
<dbReference type="GO" id="GO:0045944">
    <property type="term" value="P:positive regulation of transcription by RNA polymerase II"/>
    <property type="evidence" value="ECO:0007669"/>
    <property type="project" value="TreeGrafter"/>
</dbReference>
<dbReference type="InterPro" id="IPR036236">
    <property type="entry name" value="Znf_C2H2_sf"/>
</dbReference>
<dbReference type="OrthoDB" id="6155966at2759"/>
<keyword evidence="12" id="KW-1185">Reference proteome</keyword>
<dbReference type="PANTHER" id="PTHR47257:SF1">
    <property type="entry name" value="PH-RESPONSE TRANSCRIPTION FACTOR PACC_RIM101"/>
    <property type="match status" value="1"/>
</dbReference>
<dbReference type="FunFam" id="3.30.160.60:FF:000340">
    <property type="entry name" value="zinc finger protein 473 isoform X1"/>
    <property type="match status" value="1"/>
</dbReference>
<evidence type="ECO:0000256" key="9">
    <source>
        <dbReference type="PROSITE-ProRule" id="PRU00042"/>
    </source>
</evidence>
<dbReference type="EMBL" id="CAMKVN010000780">
    <property type="protein sequence ID" value="CAI2171088.1"/>
    <property type="molecule type" value="Genomic_DNA"/>
</dbReference>
<evidence type="ECO:0000256" key="1">
    <source>
        <dbReference type="ARBA" id="ARBA00004123"/>
    </source>
</evidence>
<evidence type="ECO:0000256" key="6">
    <source>
        <dbReference type="ARBA" id="ARBA00022833"/>
    </source>
</evidence>
<dbReference type="SMART" id="SM00355">
    <property type="entry name" value="ZnF_C2H2"/>
    <property type="match status" value="3"/>
</dbReference>
<comment type="similarity">
    <text evidence="8">Belongs to the pacC/RIM101 family.</text>
</comment>
<evidence type="ECO:0000259" key="10">
    <source>
        <dbReference type="PROSITE" id="PS50157"/>
    </source>
</evidence>
<gene>
    <name evidence="11" type="ORF">FWILDA_LOCUS4906</name>
</gene>
<comment type="caution">
    <text evidence="11">The sequence shown here is derived from an EMBL/GenBank/DDBJ whole genome shotgun (WGS) entry which is preliminary data.</text>
</comment>
<keyword evidence="4" id="KW-0677">Repeat</keyword>
<dbReference type="Pfam" id="PF00096">
    <property type="entry name" value="zf-C2H2"/>
    <property type="match status" value="1"/>
</dbReference>
<feature type="domain" description="C2H2-type" evidence="10">
    <location>
        <begin position="47"/>
        <end position="77"/>
    </location>
</feature>
<keyword evidence="3" id="KW-0479">Metal-binding</keyword>
<accession>A0A9W4SJ95</accession>
<comment type="subcellular location">
    <subcellularLocation>
        <location evidence="1">Nucleus</location>
    </subcellularLocation>
</comment>